<dbReference type="InterPro" id="IPR036390">
    <property type="entry name" value="WH_DNA-bd_sf"/>
</dbReference>
<evidence type="ECO:0000313" key="6">
    <source>
        <dbReference type="EMBL" id="MBH5386121.1"/>
    </source>
</evidence>
<sequence>MLTESTFLQNGKPPSHLHGSNKLPDFRRPSTSFVPRCRALFWEGEEEAQKIEIVEGVVRAVRLLENGNRQILAFYWPGDVVMPTHSTHQQFTAEAVTDCRVIRSRTSGVCRSDEPCGAHQVLADTLTLVMTMSQKNCVARIAWLLLRIRPHLPADPKRPGALRLQLPRADIADHVGTSLETVCRTLAEFKAKKVIDLPNRKTIKFTDIEGLARISNGRAVD</sequence>
<dbReference type="InterPro" id="IPR014710">
    <property type="entry name" value="RmlC-like_jellyroll"/>
</dbReference>
<keyword evidence="3" id="KW-0804">Transcription</keyword>
<feature type="region of interest" description="Disordered" evidence="4">
    <location>
        <begin position="1"/>
        <end position="24"/>
    </location>
</feature>
<keyword evidence="1" id="KW-0805">Transcription regulation</keyword>
<dbReference type="RefSeq" id="WP_197965536.1">
    <property type="nucleotide sequence ID" value="NZ_JACEGD010000006.1"/>
</dbReference>
<evidence type="ECO:0000256" key="3">
    <source>
        <dbReference type="ARBA" id="ARBA00023163"/>
    </source>
</evidence>
<evidence type="ECO:0000313" key="7">
    <source>
        <dbReference type="Proteomes" id="UP001194539"/>
    </source>
</evidence>
<dbReference type="InterPro" id="IPR000595">
    <property type="entry name" value="cNMP-bd_dom"/>
</dbReference>
<dbReference type="InterPro" id="IPR012318">
    <property type="entry name" value="HTH_CRP"/>
</dbReference>
<reference evidence="6 7" key="1">
    <citation type="submission" date="2020-07" db="EMBL/GenBank/DDBJ databases">
        <title>Bradyrhizobium diversity isolated from nodules of indigenous legumes of Western Australia.</title>
        <authorList>
            <person name="Klepa M.S."/>
        </authorList>
    </citation>
    <scope>NUCLEOTIDE SEQUENCE [LARGE SCALE GENOMIC DNA]</scope>
    <source>
        <strain evidence="6 7">CNPSo 4019</strain>
    </source>
</reference>
<dbReference type="PRINTS" id="PR00034">
    <property type="entry name" value="HTHCRP"/>
</dbReference>
<dbReference type="SUPFAM" id="SSF51206">
    <property type="entry name" value="cAMP-binding domain-like"/>
    <property type="match status" value="1"/>
</dbReference>
<dbReference type="InterPro" id="IPR036388">
    <property type="entry name" value="WH-like_DNA-bd_sf"/>
</dbReference>
<feature type="domain" description="HTH crp-type" evidence="5">
    <location>
        <begin position="135"/>
        <end position="209"/>
    </location>
</feature>
<gene>
    <name evidence="6" type="ORF">H1B27_07445</name>
</gene>
<dbReference type="EMBL" id="JACEGD010000006">
    <property type="protein sequence ID" value="MBH5386121.1"/>
    <property type="molecule type" value="Genomic_DNA"/>
</dbReference>
<dbReference type="SMART" id="SM00419">
    <property type="entry name" value="HTH_CRP"/>
    <property type="match status" value="1"/>
</dbReference>
<dbReference type="Pfam" id="PF13545">
    <property type="entry name" value="HTH_Crp_2"/>
    <property type="match status" value="1"/>
</dbReference>
<dbReference type="Gene3D" id="1.10.10.10">
    <property type="entry name" value="Winged helix-like DNA-binding domain superfamily/Winged helix DNA-binding domain"/>
    <property type="match status" value="1"/>
</dbReference>
<dbReference type="PROSITE" id="PS51063">
    <property type="entry name" value="HTH_CRP_2"/>
    <property type="match status" value="1"/>
</dbReference>
<accession>A0ABS0NYN1</accession>
<dbReference type="SUPFAM" id="SSF46785">
    <property type="entry name" value="Winged helix' DNA-binding domain"/>
    <property type="match status" value="1"/>
</dbReference>
<keyword evidence="7" id="KW-1185">Reference proteome</keyword>
<evidence type="ECO:0000256" key="4">
    <source>
        <dbReference type="SAM" id="MobiDB-lite"/>
    </source>
</evidence>
<comment type="caution">
    <text evidence="6">The sequence shown here is derived from an EMBL/GenBank/DDBJ whole genome shotgun (WGS) entry which is preliminary data.</text>
</comment>
<organism evidence="6 7">
    <name type="scientific">Bradyrhizobium diversitatis</name>
    <dbReference type="NCBI Taxonomy" id="2755406"/>
    <lineage>
        <taxon>Bacteria</taxon>
        <taxon>Pseudomonadati</taxon>
        <taxon>Pseudomonadota</taxon>
        <taxon>Alphaproteobacteria</taxon>
        <taxon>Hyphomicrobiales</taxon>
        <taxon>Nitrobacteraceae</taxon>
        <taxon>Bradyrhizobium</taxon>
    </lineage>
</organism>
<evidence type="ECO:0000259" key="5">
    <source>
        <dbReference type="PROSITE" id="PS51063"/>
    </source>
</evidence>
<evidence type="ECO:0000256" key="1">
    <source>
        <dbReference type="ARBA" id="ARBA00023015"/>
    </source>
</evidence>
<dbReference type="Proteomes" id="UP001194539">
    <property type="component" value="Unassembled WGS sequence"/>
</dbReference>
<proteinExistence type="predicted"/>
<dbReference type="InterPro" id="IPR018490">
    <property type="entry name" value="cNMP-bd_dom_sf"/>
</dbReference>
<protein>
    <submittedName>
        <fullName evidence="6">Helix-turn-helix domain-containing protein</fullName>
    </submittedName>
</protein>
<keyword evidence="2" id="KW-0238">DNA-binding</keyword>
<dbReference type="CDD" id="cd00038">
    <property type="entry name" value="CAP_ED"/>
    <property type="match status" value="1"/>
</dbReference>
<name>A0ABS0NYN1_9BRAD</name>
<evidence type="ECO:0000256" key="2">
    <source>
        <dbReference type="ARBA" id="ARBA00023125"/>
    </source>
</evidence>
<dbReference type="Gene3D" id="2.60.120.10">
    <property type="entry name" value="Jelly Rolls"/>
    <property type="match status" value="1"/>
</dbReference>
<dbReference type="Pfam" id="PF00027">
    <property type="entry name" value="cNMP_binding"/>
    <property type="match status" value="1"/>
</dbReference>